<dbReference type="InterPro" id="IPR011990">
    <property type="entry name" value="TPR-like_helical_dom_sf"/>
</dbReference>
<dbReference type="SUPFAM" id="SSF48452">
    <property type="entry name" value="TPR-like"/>
    <property type="match status" value="1"/>
</dbReference>
<accession>A0A4Y6V055</accession>
<dbReference type="PANTHER" id="PTHR12558">
    <property type="entry name" value="CELL DIVISION CYCLE 16,23,27"/>
    <property type="match status" value="1"/>
</dbReference>
<keyword evidence="6" id="KW-1185">Reference proteome</keyword>
<dbReference type="InterPro" id="IPR013105">
    <property type="entry name" value="TPR_2"/>
</dbReference>
<keyword evidence="1" id="KW-0677">Repeat</keyword>
<dbReference type="PANTHER" id="PTHR12558:SF13">
    <property type="entry name" value="CELL DIVISION CYCLE PROTEIN 27 HOMOLOG"/>
    <property type="match status" value="1"/>
</dbReference>
<evidence type="ECO:0000256" key="2">
    <source>
        <dbReference type="ARBA" id="ARBA00022803"/>
    </source>
</evidence>
<name>A0A4Y6V055_SACBS</name>
<dbReference type="PROSITE" id="PS50005">
    <property type="entry name" value="TPR"/>
    <property type="match status" value="3"/>
</dbReference>
<keyword evidence="4" id="KW-0472">Membrane</keyword>
<evidence type="ECO:0000256" key="4">
    <source>
        <dbReference type="SAM" id="Phobius"/>
    </source>
</evidence>
<feature type="repeat" description="TPR" evidence="3">
    <location>
        <begin position="113"/>
        <end position="146"/>
    </location>
</feature>
<sequence length="298" mass="35000">MSEEINGPVPPGVRAERFQRLLGWGKHKEALAEAGEWLREEPETAGPYNALALAYINTDEFDRALECTNQSLRIDPDDDDGWFFRAVIHYATNEWKLMREAAEEALRINPYRAHLYYLLANMHNKQGKFEQARVSIEQALEIDAENGLYHALHSYVLANCLRFDDSIESAETALREDVERAQTFLYLGWAADRRGDAKGAKTMMEQAIRLDPDDEQIRTEYMQSLQKNFWFYRIFTLPVFFRRFKPWKLVLIWIIASIVFRPLVILLVILYMLSFMLSKAFVHVQVYGWRRAPKRREK</sequence>
<reference evidence="5 6" key="1">
    <citation type="submission" date="2019-06" db="EMBL/GenBank/DDBJ databases">
        <title>Saccharibacillus brassicae sp. nov., an endophytic bacterium isolated from Chinese cabbage seeds (Brassica pekinensis).</title>
        <authorList>
            <person name="Jiang L."/>
            <person name="Lee J."/>
            <person name="Kim S.W."/>
        </authorList>
    </citation>
    <scope>NUCLEOTIDE SEQUENCE [LARGE SCALE GENOMIC DNA]</scope>
    <source>
        <strain evidence="6">KCTC 43072 / ATSA2</strain>
    </source>
</reference>
<feature type="repeat" description="TPR" evidence="3">
    <location>
        <begin position="45"/>
        <end position="78"/>
    </location>
</feature>
<dbReference type="Gene3D" id="1.25.40.10">
    <property type="entry name" value="Tetratricopeptide repeat domain"/>
    <property type="match status" value="2"/>
</dbReference>
<dbReference type="RefSeq" id="WP_141448411.1">
    <property type="nucleotide sequence ID" value="NZ_CP041217.1"/>
</dbReference>
<keyword evidence="4" id="KW-1133">Transmembrane helix</keyword>
<dbReference type="Proteomes" id="UP000316968">
    <property type="component" value="Chromosome"/>
</dbReference>
<keyword evidence="4" id="KW-0812">Transmembrane</keyword>
<evidence type="ECO:0000256" key="3">
    <source>
        <dbReference type="PROSITE-ProRule" id="PRU00339"/>
    </source>
</evidence>
<organism evidence="5 6">
    <name type="scientific">Saccharibacillus brassicae</name>
    <dbReference type="NCBI Taxonomy" id="2583377"/>
    <lineage>
        <taxon>Bacteria</taxon>
        <taxon>Bacillati</taxon>
        <taxon>Bacillota</taxon>
        <taxon>Bacilli</taxon>
        <taxon>Bacillales</taxon>
        <taxon>Paenibacillaceae</taxon>
        <taxon>Saccharibacillus</taxon>
    </lineage>
</organism>
<dbReference type="Pfam" id="PF07719">
    <property type="entry name" value="TPR_2"/>
    <property type="match status" value="1"/>
</dbReference>
<dbReference type="InterPro" id="IPR019734">
    <property type="entry name" value="TPR_rpt"/>
</dbReference>
<feature type="transmembrane region" description="Helical" evidence="4">
    <location>
        <begin position="250"/>
        <end position="273"/>
    </location>
</feature>
<dbReference type="KEGG" id="saca:FFV09_14050"/>
<dbReference type="OrthoDB" id="2940457at2"/>
<dbReference type="SMART" id="SM00028">
    <property type="entry name" value="TPR"/>
    <property type="match status" value="4"/>
</dbReference>
<keyword evidence="2 3" id="KW-0802">TPR repeat</keyword>
<evidence type="ECO:0000256" key="1">
    <source>
        <dbReference type="ARBA" id="ARBA00022737"/>
    </source>
</evidence>
<evidence type="ECO:0000313" key="5">
    <source>
        <dbReference type="EMBL" id="QDH21867.1"/>
    </source>
</evidence>
<protein>
    <submittedName>
        <fullName evidence="5">Tetratricopeptide repeat protein</fullName>
    </submittedName>
</protein>
<gene>
    <name evidence="5" type="ORF">FFV09_14050</name>
</gene>
<dbReference type="EMBL" id="CP041217">
    <property type="protein sequence ID" value="QDH21867.1"/>
    <property type="molecule type" value="Genomic_DNA"/>
</dbReference>
<dbReference type="AlphaFoldDB" id="A0A4Y6V055"/>
<feature type="repeat" description="TPR" evidence="3">
    <location>
        <begin position="181"/>
        <end position="214"/>
    </location>
</feature>
<dbReference type="Pfam" id="PF14559">
    <property type="entry name" value="TPR_19"/>
    <property type="match status" value="1"/>
</dbReference>
<proteinExistence type="predicted"/>
<dbReference type="Pfam" id="PF13432">
    <property type="entry name" value="TPR_16"/>
    <property type="match status" value="1"/>
</dbReference>
<evidence type="ECO:0000313" key="6">
    <source>
        <dbReference type="Proteomes" id="UP000316968"/>
    </source>
</evidence>